<dbReference type="Gene3D" id="1.10.10.60">
    <property type="entry name" value="Homeodomain-like"/>
    <property type="match status" value="1"/>
</dbReference>
<dbReference type="Proteomes" id="UP000003947">
    <property type="component" value="Unassembled WGS sequence"/>
</dbReference>
<dbReference type="EMBL" id="JH660637">
    <property type="protein sequence ID" value="EIM30513.1"/>
    <property type="molecule type" value="Genomic_DNA"/>
</dbReference>
<organism evidence="3 4">
    <name type="scientific">Microvirga lotononidis</name>
    <dbReference type="NCBI Taxonomy" id="864069"/>
    <lineage>
        <taxon>Bacteria</taxon>
        <taxon>Pseudomonadati</taxon>
        <taxon>Pseudomonadota</taxon>
        <taxon>Alphaproteobacteria</taxon>
        <taxon>Hyphomicrobiales</taxon>
        <taxon>Methylobacteriaceae</taxon>
        <taxon>Microvirga</taxon>
    </lineage>
</organism>
<sequence length="118" mass="13176">MRRYGLLRRAAAAGARLPDLGVGLPTLRHWIDRRREREIDVPPEERQEDMATELKRLRRENEILRQEREILKKATALFAKEGRRLGGQRSAPPGTGPGGPAPIPGDPVSREGPDPPFG</sequence>
<evidence type="ECO:0008006" key="5">
    <source>
        <dbReference type="Google" id="ProtNLM"/>
    </source>
</evidence>
<feature type="compositionally biased region" description="Basic and acidic residues" evidence="2">
    <location>
        <begin position="108"/>
        <end position="118"/>
    </location>
</feature>
<dbReference type="SUPFAM" id="SSF46689">
    <property type="entry name" value="Homeodomain-like"/>
    <property type="match status" value="1"/>
</dbReference>
<dbReference type="InterPro" id="IPR009057">
    <property type="entry name" value="Homeodomain-like_sf"/>
</dbReference>
<proteinExistence type="predicted"/>
<feature type="region of interest" description="Disordered" evidence="2">
    <location>
        <begin position="81"/>
        <end position="118"/>
    </location>
</feature>
<dbReference type="STRING" id="864069.MicloDRAFT_00007630"/>
<evidence type="ECO:0000313" key="4">
    <source>
        <dbReference type="Proteomes" id="UP000003947"/>
    </source>
</evidence>
<reference evidence="3 4" key="1">
    <citation type="submission" date="2012-02" db="EMBL/GenBank/DDBJ databases">
        <title>Improved High-Quality Draft sequence of Microvirga sp. WSM3557.</title>
        <authorList>
            <consortium name="US DOE Joint Genome Institute"/>
            <person name="Lucas S."/>
            <person name="Han J."/>
            <person name="Lapidus A."/>
            <person name="Cheng J.-F."/>
            <person name="Goodwin L."/>
            <person name="Pitluck S."/>
            <person name="Peters L."/>
            <person name="Zhang X."/>
            <person name="Detter J.C."/>
            <person name="Han C."/>
            <person name="Tapia R."/>
            <person name="Land M."/>
            <person name="Hauser L."/>
            <person name="Kyrpides N."/>
            <person name="Ivanova N."/>
            <person name="Pagani I."/>
            <person name="Brau L."/>
            <person name="Yates R."/>
            <person name="O'Hara G."/>
            <person name="Rui T."/>
            <person name="Howieson J."/>
            <person name="Reeve W."/>
            <person name="Woyke T."/>
        </authorList>
    </citation>
    <scope>NUCLEOTIDE SEQUENCE [LARGE SCALE GENOMIC DNA]</scope>
    <source>
        <strain evidence="3 4">WSM3557</strain>
    </source>
</reference>
<dbReference type="eggNOG" id="COG2963">
    <property type="taxonomic scope" value="Bacteria"/>
</dbReference>
<gene>
    <name evidence="3" type="ORF">MicloDRAFT_00007630</name>
</gene>
<evidence type="ECO:0000313" key="3">
    <source>
        <dbReference type="EMBL" id="EIM30513.1"/>
    </source>
</evidence>
<keyword evidence="1" id="KW-0175">Coiled coil</keyword>
<dbReference type="AlphaFoldDB" id="I4Z2S1"/>
<protein>
    <recommendedName>
        <fullName evidence="5">Transposase</fullName>
    </recommendedName>
</protein>
<feature type="coiled-coil region" evidence="1">
    <location>
        <begin position="47"/>
        <end position="74"/>
    </location>
</feature>
<dbReference type="HOGENOM" id="CLU_2070417_0_0_5"/>
<keyword evidence="4" id="KW-1185">Reference proteome</keyword>
<evidence type="ECO:0000256" key="1">
    <source>
        <dbReference type="SAM" id="Coils"/>
    </source>
</evidence>
<evidence type="ECO:0000256" key="2">
    <source>
        <dbReference type="SAM" id="MobiDB-lite"/>
    </source>
</evidence>
<dbReference type="PATRIC" id="fig|864069.3.peg.850"/>
<name>I4Z2S1_9HYPH</name>
<accession>I4Z2S1</accession>